<name>A0A7I7QZH2_9MYCO</name>
<dbReference type="GO" id="GO:0016616">
    <property type="term" value="F:oxidoreductase activity, acting on the CH-OH group of donors, NAD or NADP as acceptor"/>
    <property type="evidence" value="ECO:0007669"/>
    <property type="project" value="InterPro"/>
</dbReference>
<feature type="binding site" evidence="6">
    <location>
        <position position="327"/>
    </location>
    <ligand>
        <name>(S)-malate</name>
        <dbReference type="ChEBI" id="CHEBI:15589"/>
    </ligand>
</feature>
<keyword evidence="4" id="KW-0560">Oxidoreductase</keyword>
<keyword evidence="11" id="KW-1185">Reference proteome</keyword>
<dbReference type="GO" id="GO:0046872">
    <property type="term" value="F:metal ion binding"/>
    <property type="evidence" value="ECO:0007669"/>
    <property type="project" value="UniProtKB-KW"/>
</dbReference>
<dbReference type="InterPro" id="IPR001891">
    <property type="entry name" value="Malic_OxRdtase"/>
</dbReference>
<comment type="cofactor">
    <cofactor evidence="7">
        <name>Mg(2+)</name>
        <dbReference type="ChEBI" id="CHEBI:18420"/>
    </cofactor>
    <cofactor evidence="7">
        <name>Mn(2+)</name>
        <dbReference type="ChEBI" id="CHEBI:29035"/>
    </cofactor>
    <text evidence="7">Divalent metal cations. Prefers magnesium or manganese.</text>
</comment>
<feature type="binding site" evidence="7">
    <location>
        <position position="147"/>
    </location>
    <ligand>
        <name>a divalent metal cation</name>
        <dbReference type="ChEBI" id="CHEBI:60240"/>
    </ligand>
</feature>
<feature type="active site" description="Proton acceptor" evidence="5">
    <location>
        <position position="105"/>
    </location>
</feature>
<dbReference type="KEGG" id="msei:MSEDJ_53260"/>
<dbReference type="SMART" id="SM01274">
    <property type="entry name" value="malic"/>
    <property type="match status" value="1"/>
</dbReference>
<dbReference type="InterPro" id="IPR051674">
    <property type="entry name" value="Malate_Decarboxylase"/>
</dbReference>
<dbReference type="Gene3D" id="3.40.50.10380">
    <property type="entry name" value="Malic enzyme, N-terminal domain"/>
    <property type="match status" value="1"/>
</dbReference>
<feature type="binding site" evidence="7">
    <location>
        <position position="148"/>
    </location>
    <ligand>
        <name>a divalent metal cation</name>
        <dbReference type="ChEBI" id="CHEBI:60240"/>
    </ligand>
</feature>
<dbReference type="Gene3D" id="3.40.50.720">
    <property type="entry name" value="NAD(P)-binding Rossmann-like Domain"/>
    <property type="match status" value="1"/>
</dbReference>
<evidence type="ECO:0000256" key="6">
    <source>
        <dbReference type="PIRSR" id="PIRSR000106-2"/>
    </source>
</evidence>
<dbReference type="PANTHER" id="PTHR43237">
    <property type="entry name" value="NADP-DEPENDENT MALIC ENZYME"/>
    <property type="match status" value="1"/>
</dbReference>
<evidence type="ECO:0000259" key="8">
    <source>
        <dbReference type="SMART" id="SM00919"/>
    </source>
</evidence>
<dbReference type="EMBL" id="AP022588">
    <property type="protein sequence ID" value="BBY31230.1"/>
    <property type="molecule type" value="Genomic_DNA"/>
</dbReference>
<dbReference type="PANTHER" id="PTHR43237:SF4">
    <property type="entry name" value="NADP-DEPENDENT MALIC ENZYME"/>
    <property type="match status" value="1"/>
</dbReference>
<evidence type="ECO:0000256" key="2">
    <source>
        <dbReference type="ARBA" id="ARBA00008785"/>
    </source>
</evidence>
<dbReference type="Pfam" id="PF00390">
    <property type="entry name" value="malic"/>
    <property type="match status" value="1"/>
</dbReference>
<dbReference type="Proteomes" id="UP000467193">
    <property type="component" value="Chromosome"/>
</dbReference>
<feature type="domain" description="Malic enzyme N-terminal" evidence="9">
    <location>
        <begin position="29"/>
        <end position="162"/>
    </location>
</feature>
<dbReference type="PIRSF" id="PIRSF000106">
    <property type="entry name" value="ME"/>
    <property type="match status" value="1"/>
</dbReference>
<dbReference type="SMART" id="SM00919">
    <property type="entry name" value="Malic_M"/>
    <property type="match status" value="1"/>
</dbReference>
<evidence type="ECO:0000256" key="1">
    <source>
        <dbReference type="ARBA" id="ARBA00001936"/>
    </source>
</evidence>
<keyword evidence="3 7" id="KW-0479">Metal-binding</keyword>
<gene>
    <name evidence="10" type="ORF">MSEDJ_53260</name>
</gene>
<dbReference type="GO" id="GO:0004470">
    <property type="term" value="F:malic enzyme activity"/>
    <property type="evidence" value="ECO:0007669"/>
    <property type="project" value="InterPro"/>
</dbReference>
<feature type="binding site" evidence="6">
    <location>
        <position position="298"/>
    </location>
    <ligand>
        <name>(S)-malate</name>
        <dbReference type="ChEBI" id="CHEBI:15589"/>
    </ligand>
</feature>
<accession>A0A7I7QZH2</accession>
<feature type="domain" description="Malic enzyme NAD-binding" evidence="8">
    <location>
        <begin position="174"/>
        <end position="394"/>
    </location>
</feature>
<comment type="similarity">
    <text evidence="2">Belongs to the malic enzymes family.</text>
</comment>
<dbReference type="GO" id="GO:0051287">
    <property type="term" value="F:NAD binding"/>
    <property type="evidence" value="ECO:0007669"/>
    <property type="project" value="InterPro"/>
</dbReference>
<evidence type="ECO:0000313" key="10">
    <source>
        <dbReference type="EMBL" id="BBY31230.1"/>
    </source>
</evidence>
<reference evidence="10 11" key="1">
    <citation type="journal article" date="2019" name="Emerg. Microbes Infect.">
        <title>Comprehensive subspecies identification of 175 nontuberculous mycobacteria species based on 7547 genomic profiles.</title>
        <authorList>
            <person name="Matsumoto Y."/>
            <person name="Kinjo T."/>
            <person name="Motooka D."/>
            <person name="Nabeya D."/>
            <person name="Jung N."/>
            <person name="Uechi K."/>
            <person name="Horii T."/>
            <person name="Iida T."/>
            <person name="Fujita J."/>
            <person name="Nakamura S."/>
        </authorList>
    </citation>
    <scope>NUCLEOTIDE SEQUENCE [LARGE SCALE GENOMIC DNA]</scope>
    <source>
        <strain evidence="10 11">JCM 17899</strain>
    </source>
</reference>
<dbReference type="InterPro" id="IPR015884">
    <property type="entry name" value="Malic_enzyme_CS"/>
</dbReference>
<organism evidence="10 11">
    <name type="scientific">Mycolicibacterium sediminis</name>
    <dbReference type="NCBI Taxonomy" id="1286180"/>
    <lineage>
        <taxon>Bacteria</taxon>
        <taxon>Bacillati</taxon>
        <taxon>Actinomycetota</taxon>
        <taxon>Actinomycetes</taxon>
        <taxon>Mycobacteriales</taxon>
        <taxon>Mycobacteriaceae</taxon>
        <taxon>Mycolicibacterium</taxon>
    </lineage>
</organism>
<feature type="active site" description="Proton donor" evidence="5">
    <location>
        <position position="50"/>
    </location>
</feature>
<evidence type="ECO:0000256" key="5">
    <source>
        <dbReference type="PIRSR" id="PIRSR000106-1"/>
    </source>
</evidence>
<dbReference type="SUPFAM" id="SSF53223">
    <property type="entry name" value="Aminoacid dehydrogenase-like, N-terminal domain"/>
    <property type="match status" value="1"/>
</dbReference>
<sequence>MSDSTVAASSERTPQVVVDDAEIFAAHGGGKLSVGLKTPLDSQRALSIAYTPGVAQVSRAIAGDHTLAAKYTWANRLVAVVSDGSAVLGLGDIGPAASLPVMEGKSALFKTFGGLDSIPIVLATKDPDEIIETLIRLRPTFGAVNLEDISAPRCFEIERRAIEALDCPVMHDDQHGTAIVVLAALLGACKALDRDMHTLKIVISGAGAAGVACANILLAAGILDVTVLDSKGIVHSGRDDLNPFKAELAGRSNPRALTGGIAEAVAGADMFLGLSAGLVPEEIIATMAPRGIVFALSNPDPEIHPDAARRHAAVVATGRSDFPNQINNVLAFPGVFRGALDAHARRITEGMKVAAAQAIFSVVGDDLTTDHIVPSALDPRVGPAVAAAVAEASTV</sequence>
<comment type="cofactor">
    <cofactor evidence="1">
        <name>Mn(2+)</name>
        <dbReference type="ChEBI" id="CHEBI:29035"/>
    </cofactor>
</comment>
<dbReference type="AlphaFoldDB" id="A0A7I7QZH2"/>
<evidence type="ECO:0000313" key="11">
    <source>
        <dbReference type="Proteomes" id="UP000467193"/>
    </source>
</evidence>
<dbReference type="RefSeq" id="WP_163800756.1">
    <property type="nucleotide sequence ID" value="NZ_AP022588.1"/>
</dbReference>
<dbReference type="InterPro" id="IPR037062">
    <property type="entry name" value="Malic_N_dom_sf"/>
</dbReference>
<dbReference type="Pfam" id="PF03949">
    <property type="entry name" value="Malic_M"/>
    <property type="match status" value="1"/>
</dbReference>
<feature type="binding site" evidence="7">
    <location>
        <position position="173"/>
    </location>
    <ligand>
        <name>a divalent metal cation</name>
        <dbReference type="ChEBI" id="CHEBI:60240"/>
    </ligand>
</feature>
<evidence type="ECO:0000259" key="9">
    <source>
        <dbReference type="SMART" id="SM01274"/>
    </source>
</evidence>
<dbReference type="PROSITE" id="PS00331">
    <property type="entry name" value="MALIC_ENZYMES"/>
    <property type="match status" value="1"/>
</dbReference>
<dbReference type="InterPro" id="IPR036291">
    <property type="entry name" value="NAD(P)-bd_dom_sf"/>
</dbReference>
<proteinExistence type="inferred from homology"/>
<protein>
    <submittedName>
        <fullName evidence="10">Malate dehydrogenase</fullName>
    </submittedName>
</protein>
<evidence type="ECO:0000256" key="4">
    <source>
        <dbReference type="ARBA" id="ARBA00023002"/>
    </source>
</evidence>
<dbReference type="InterPro" id="IPR012301">
    <property type="entry name" value="Malic_N_dom"/>
</dbReference>
<dbReference type="InterPro" id="IPR012302">
    <property type="entry name" value="Malic_NAD-bd"/>
</dbReference>
<dbReference type="InterPro" id="IPR046346">
    <property type="entry name" value="Aminoacid_DH-like_N_sf"/>
</dbReference>
<evidence type="ECO:0000256" key="3">
    <source>
        <dbReference type="ARBA" id="ARBA00022723"/>
    </source>
</evidence>
<evidence type="ECO:0000256" key="7">
    <source>
        <dbReference type="PIRSR" id="PIRSR000106-3"/>
    </source>
</evidence>
<dbReference type="SUPFAM" id="SSF51735">
    <property type="entry name" value="NAD(P)-binding Rossmann-fold domains"/>
    <property type="match status" value="1"/>
</dbReference>